<dbReference type="SUPFAM" id="SSF48403">
    <property type="entry name" value="Ankyrin repeat"/>
    <property type="match status" value="1"/>
</dbReference>
<keyword evidence="1" id="KW-1133">Transmembrane helix</keyword>
<evidence type="ECO:0000256" key="1">
    <source>
        <dbReference type="SAM" id="Phobius"/>
    </source>
</evidence>
<proteinExistence type="predicted"/>
<evidence type="ECO:0000259" key="2">
    <source>
        <dbReference type="Pfam" id="PF13962"/>
    </source>
</evidence>
<evidence type="ECO:0000313" key="3">
    <source>
        <dbReference type="EMBL" id="KAK1437892.1"/>
    </source>
</evidence>
<feature type="transmembrane region" description="Helical" evidence="1">
    <location>
        <begin position="436"/>
        <end position="458"/>
    </location>
</feature>
<feature type="transmembrane region" description="Helical" evidence="1">
    <location>
        <begin position="390"/>
        <end position="416"/>
    </location>
</feature>
<dbReference type="AlphaFoldDB" id="A0AAD8LG74"/>
<dbReference type="InterPro" id="IPR026961">
    <property type="entry name" value="PGG_dom"/>
</dbReference>
<organism evidence="3 4">
    <name type="scientific">Tagetes erecta</name>
    <name type="common">African marigold</name>
    <dbReference type="NCBI Taxonomy" id="13708"/>
    <lineage>
        <taxon>Eukaryota</taxon>
        <taxon>Viridiplantae</taxon>
        <taxon>Streptophyta</taxon>
        <taxon>Embryophyta</taxon>
        <taxon>Tracheophyta</taxon>
        <taxon>Spermatophyta</taxon>
        <taxon>Magnoliopsida</taxon>
        <taxon>eudicotyledons</taxon>
        <taxon>Gunneridae</taxon>
        <taxon>Pentapetalae</taxon>
        <taxon>asterids</taxon>
        <taxon>campanulids</taxon>
        <taxon>Asterales</taxon>
        <taxon>Asteraceae</taxon>
        <taxon>Asteroideae</taxon>
        <taxon>Heliantheae alliance</taxon>
        <taxon>Tageteae</taxon>
        <taxon>Tagetes</taxon>
    </lineage>
</organism>
<dbReference type="Proteomes" id="UP001229421">
    <property type="component" value="Unassembled WGS sequence"/>
</dbReference>
<evidence type="ECO:0000313" key="4">
    <source>
        <dbReference type="Proteomes" id="UP001229421"/>
    </source>
</evidence>
<dbReference type="EMBL" id="JAUHHV010000001">
    <property type="protein sequence ID" value="KAK1437892.1"/>
    <property type="molecule type" value="Genomic_DNA"/>
</dbReference>
<dbReference type="Gene3D" id="1.25.40.20">
    <property type="entry name" value="Ankyrin repeat-containing domain"/>
    <property type="match status" value="2"/>
</dbReference>
<feature type="transmembrane region" description="Helical" evidence="1">
    <location>
        <begin position="478"/>
        <end position="496"/>
    </location>
</feature>
<feature type="transmembrane region" description="Helical" evidence="1">
    <location>
        <begin position="346"/>
        <end position="370"/>
    </location>
</feature>
<dbReference type="Pfam" id="PF13962">
    <property type="entry name" value="PGG"/>
    <property type="match status" value="1"/>
</dbReference>
<dbReference type="InterPro" id="IPR036770">
    <property type="entry name" value="Ankyrin_rpt-contain_sf"/>
</dbReference>
<dbReference type="SMART" id="SM00248">
    <property type="entry name" value="ANK"/>
    <property type="match status" value="5"/>
</dbReference>
<protein>
    <recommendedName>
        <fullName evidence="2">PGG domain-containing protein</fullName>
    </recommendedName>
</protein>
<name>A0AAD8LG74_TARER</name>
<dbReference type="PANTHER" id="PTHR24177">
    <property type="entry name" value="CASKIN"/>
    <property type="match status" value="1"/>
</dbReference>
<dbReference type="InterPro" id="IPR002110">
    <property type="entry name" value="Ankyrin_rpt"/>
</dbReference>
<dbReference type="Pfam" id="PF12796">
    <property type="entry name" value="Ank_2"/>
    <property type="match status" value="1"/>
</dbReference>
<gene>
    <name evidence="3" type="ORF">QVD17_03692</name>
</gene>
<keyword evidence="1" id="KW-0812">Transmembrane</keyword>
<dbReference type="PANTHER" id="PTHR24177:SF472">
    <property type="entry name" value="PGG DOMAIN-CONTAINING PROTEIN"/>
    <property type="match status" value="1"/>
</dbReference>
<reference evidence="3" key="1">
    <citation type="journal article" date="2023" name="bioRxiv">
        <title>Improved chromosome-level genome assembly for marigold (Tagetes erecta).</title>
        <authorList>
            <person name="Jiang F."/>
            <person name="Yuan L."/>
            <person name="Wang S."/>
            <person name="Wang H."/>
            <person name="Xu D."/>
            <person name="Wang A."/>
            <person name="Fan W."/>
        </authorList>
    </citation>
    <scope>NUCLEOTIDE SEQUENCE</scope>
    <source>
        <strain evidence="3">WSJ</strain>
        <tissue evidence="3">Leaf</tissue>
    </source>
</reference>
<comment type="caution">
    <text evidence="3">The sequence shown here is derived from an EMBL/GenBank/DDBJ whole genome shotgun (WGS) entry which is preliminary data.</text>
</comment>
<dbReference type="GO" id="GO:0016020">
    <property type="term" value="C:membrane"/>
    <property type="evidence" value="ECO:0007669"/>
    <property type="project" value="TreeGrafter"/>
</dbReference>
<feature type="domain" description="PGG" evidence="2">
    <location>
        <begin position="345"/>
        <end position="454"/>
    </location>
</feature>
<accession>A0AAD8LG74</accession>
<keyword evidence="1" id="KW-0472">Membrane</keyword>
<sequence length="498" mass="57392">MVRYSLNQRKETPLHVAAAGHNIKFITYLVNIMTMLDLELQNEDGNTAFCIAAISGNVAIAKILFQKNQALPIICGTQNMRPLYLAAFYGKRHMLTFLYNQSNRMIGRAWTNDDRDAVLLKCVDADFFEVALQILKDNEELPQDKHIWDMLKGIGQRRLAFPENEMRSFWFYVGESSKATRFLRFLCKRIIMERPKDVIDKISHILFIAARSNNRQFLVELIHEYPDLVWKRNDDGQTIFHISVSHRYHDIYSLIYEIGSMKDLIVPIRDRHGNNLLHLLGKSPVKTAYAYWVTSPFKMHSEYLWVKEVWGLLPPSCRHVKNVAGQTPRDLFLESHKDLASESMKWINATINVSMVVAALICTIGFSVVYQIPGGFDQTQGFPIFLHNGYFIAFVLLVAISFLLSTISIVFFISVFFSLSHIQMGAILNRMLTGQIFLFSSVFFLVMAFIHSFSIIYLKGRVYYLEVGTTSLFASSMLHHRLLFSFLYGGRITIWCQV</sequence>
<keyword evidence="4" id="KW-1185">Reference proteome</keyword>